<keyword evidence="3" id="KW-1185">Reference proteome</keyword>
<keyword evidence="2" id="KW-0560">Oxidoreductase</keyword>
<dbReference type="SUPFAM" id="SSF54909">
    <property type="entry name" value="Dimeric alpha+beta barrel"/>
    <property type="match status" value="1"/>
</dbReference>
<protein>
    <submittedName>
        <fullName evidence="2">Antibiotic biosynthesis monooxygenase</fullName>
    </submittedName>
</protein>
<dbReference type="AlphaFoldDB" id="A0A919MBS0"/>
<name>A0A919MBS0_9ACTN</name>
<reference evidence="2" key="1">
    <citation type="submission" date="2021-01" db="EMBL/GenBank/DDBJ databases">
        <title>Whole genome shotgun sequence of Actinoplanes cyaneus NBRC 14990.</title>
        <authorList>
            <person name="Komaki H."/>
            <person name="Tamura T."/>
        </authorList>
    </citation>
    <scope>NUCLEOTIDE SEQUENCE</scope>
    <source>
        <strain evidence="2">NBRC 14990</strain>
    </source>
</reference>
<dbReference type="InterPro" id="IPR011008">
    <property type="entry name" value="Dimeric_a/b-barrel"/>
</dbReference>
<proteinExistence type="predicted"/>
<organism evidence="2 3">
    <name type="scientific">Actinoplanes cyaneus</name>
    <dbReference type="NCBI Taxonomy" id="52696"/>
    <lineage>
        <taxon>Bacteria</taxon>
        <taxon>Bacillati</taxon>
        <taxon>Actinomycetota</taxon>
        <taxon>Actinomycetes</taxon>
        <taxon>Micromonosporales</taxon>
        <taxon>Micromonosporaceae</taxon>
        <taxon>Actinoplanes</taxon>
    </lineage>
</organism>
<gene>
    <name evidence="2" type="ORF">Acy02nite_77850</name>
</gene>
<sequence length="120" mass="12730">MMIDVSRPDTGFVALVTIRLGDPAAGQPLLDLLAGEVEQWVRFQPGFVSANYHVSIDGTRVINYAQWSSEQAYRESFKASPNSGSLREAILAIPGVEGLEMTGYTLARSVAAASAAAGTV</sequence>
<feature type="domain" description="ABM" evidence="1">
    <location>
        <begin position="13"/>
        <end position="77"/>
    </location>
</feature>
<dbReference type="Proteomes" id="UP000619479">
    <property type="component" value="Unassembled WGS sequence"/>
</dbReference>
<dbReference type="Gene3D" id="3.30.70.100">
    <property type="match status" value="1"/>
</dbReference>
<dbReference type="Pfam" id="PF03992">
    <property type="entry name" value="ABM"/>
    <property type="match status" value="1"/>
</dbReference>
<dbReference type="EMBL" id="BOMH01000068">
    <property type="protein sequence ID" value="GID69904.1"/>
    <property type="molecule type" value="Genomic_DNA"/>
</dbReference>
<keyword evidence="2" id="KW-0503">Monooxygenase</keyword>
<comment type="caution">
    <text evidence="2">The sequence shown here is derived from an EMBL/GenBank/DDBJ whole genome shotgun (WGS) entry which is preliminary data.</text>
</comment>
<dbReference type="RefSeq" id="WP_239175597.1">
    <property type="nucleotide sequence ID" value="NZ_BAAAUC010000024.1"/>
</dbReference>
<dbReference type="InterPro" id="IPR007138">
    <property type="entry name" value="ABM_dom"/>
</dbReference>
<evidence type="ECO:0000313" key="3">
    <source>
        <dbReference type="Proteomes" id="UP000619479"/>
    </source>
</evidence>
<evidence type="ECO:0000313" key="2">
    <source>
        <dbReference type="EMBL" id="GID69904.1"/>
    </source>
</evidence>
<evidence type="ECO:0000259" key="1">
    <source>
        <dbReference type="Pfam" id="PF03992"/>
    </source>
</evidence>
<dbReference type="GO" id="GO:0004497">
    <property type="term" value="F:monooxygenase activity"/>
    <property type="evidence" value="ECO:0007669"/>
    <property type="project" value="UniProtKB-KW"/>
</dbReference>
<accession>A0A919MBS0</accession>